<feature type="domain" description="ER-bound oxygenase mpaB/mpaB'/Rubber oxygenase catalytic" evidence="1">
    <location>
        <begin position="18"/>
        <end position="234"/>
    </location>
</feature>
<gene>
    <name evidence="2" type="ORF">B5808_07345</name>
</gene>
<dbReference type="STRING" id="1619308.B5808_07345"/>
<organism evidence="2 3">
    <name type="scientific">Cnuibacter physcomitrellae</name>
    <dbReference type="NCBI Taxonomy" id="1619308"/>
    <lineage>
        <taxon>Bacteria</taxon>
        <taxon>Bacillati</taxon>
        <taxon>Actinomycetota</taxon>
        <taxon>Actinomycetes</taxon>
        <taxon>Micrococcales</taxon>
        <taxon>Microbacteriaceae</taxon>
        <taxon>Cnuibacter</taxon>
    </lineage>
</organism>
<dbReference type="AlphaFoldDB" id="A0A1X9LIS2"/>
<dbReference type="Pfam" id="PF09995">
    <property type="entry name" value="MPAB_Lcp_cat"/>
    <property type="match status" value="1"/>
</dbReference>
<evidence type="ECO:0000259" key="1">
    <source>
        <dbReference type="Pfam" id="PF09995"/>
    </source>
</evidence>
<dbReference type="Proteomes" id="UP000192775">
    <property type="component" value="Chromosome"/>
</dbReference>
<accession>A0A1X9LIS2</accession>
<name>A0A1X9LIS2_9MICO</name>
<sequence length="294" mass="32361">MSTGYSPGMRSLADIAPEGILLAGAGRAILLQIADPAVGRGVAAHSHFVAHPMRRLTATLSYIYALSNGDAEDVAAVRRAVNRAHAPVRSAPGETPAYDAFDPESQLWVTATLYDSAVSLWERVFGALGDAEAERVYREYAVLGTTLQMPEGSWPATRADFAVYWADRLERLEVGRDARRVSDALLTARNAPAPVRAAMPLVRFVTAGLLPDRLRAPYGFQWTDRRQRRFDRLIDGIAPVYRALPTAVRQLPERRYLAGLRRDREWRPGHAARATAPTSGPHAARSRSDARTPR</sequence>
<proteinExistence type="predicted"/>
<reference evidence="2 3" key="1">
    <citation type="submission" date="2017-04" db="EMBL/GenBank/DDBJ databases">
        <authorList>
            <person name="Afonso C.L."/>
            <person name="Miller P.J."/>
            <person name="Scott M.A."/>
            <person name="Spackman E."/>
            <person name="Goraichik I."/>
            <person name="Dimitrov K.M."/>
            <person name="Suarez D.L."/>
            <person name="Swayne D.E."/>
        </authorList>
    </citation>
    <scope>NUCLEOTIDE SEQUENCE [LARGE SCALE GENOMIC DNA]</scope>
    <source>
        <strain evidence="3">XA(T)</strain>
    </source>
</reference>
<dbReference type="PANTHER" id="PTHR36151">
    <property type="entry name" value="BLR2777 PROTEIN"/>
    <property type="match status" value="1"/>
</dbReference>
<dbReference type="PANTHER" id="PTHR36151:SF3">
    <property type="entry name" value="ER-BOUND OXYGENASE MPAB_MPAB'_RUBBER OXYGENASE CATALYTIC DOMAIN-CONTAINING PROTEIN"/>
    <property type="match status" value="1"/>
</dbReference>
<dbReference type="InterPro" id="IPR018713">
    <property type="entry name" value="MPAB/Lcp_cat_dom"/>
</dbReference>
<protein>
    <recommendedName>
        <fullName evidence="1">ER-bound oxygenase mpaB/mpaB'/Rubber oxygenase catalytic domain-containing protein</fullName>
    </recommendedName>
</protein>
<dbReference type="EMBL" id="CP020715">
    <property type="protein sequence ID" value="ARJ05037.1"/>
    <property type="molecule type" value="Genomic_DNA"/>
</dbReference>
<dbReference type="GO" id="GO:0016491">
    <property type="term" value="F:oxidoreductase activity"/>
    <property type="evidence" value="ECO:0007669"/>
    <property type="project" value="InterPro"/>
</dbReference>
<dbReference type="KEGG" id="cphy:B5808_07345"/>
<keyword evidence="3" id="KW-1185">Reference proteome</keyword>
<evidence type="ECO:0000313" key="2">
    <source>
        <dbReference type="EMBL" id="ARJ05037.1"/>
    </source>
</evidence>
<evidence type="ECO:0000313" key="3">
    <source>
        <dbReference type="Proteomes" id="UP000192775"/>
    </source>
</evidence>